<dbReference type="AlphaFoldDB" id="A0A9W7C9A9"/>
<accession>A0A9W7C9A9</accession>
<proteinExistence type="predicted"/>
<keyword evidence="2" id="KW-0812">Transmembrane</keyword>
<keyword evidence="4" id="KW-1185">Reference proteome</keyword>
<name>A0A9W7C9A9_9STRA</name>
<feature type="region of interest" description="Disordered" evidence="1">
    <location>
        <begin position="43"/>
        <end position="66"/>
    </location>
</feature>
<organism evidence="3 4">
    <name type="scientific">Triparma verrucosa</name>
    <dbReference type="NCBI Taxonomy" id="1606542"/>
    <lineage>
        <taxon>Eukaryota</taxon>
        <taxon>Sar</taxon>
        <taxon>Stramenopiles</taxon>
        <taxon>Ochrophyta</taxon>
        <taxon>Bolidophyceae</taxon>
        <taxon>Parmales</taxon>
        <taxon>Triparmaceae</taxon>
        <taxon>Triparma</taxon>
    </lineage>
</organism>
<keyword evidence="2" id="KW-0472">Membrane</keyword>
<protein>
    <submittedName>
        <fullName evidence="3">Uncharacterized protein</fullName>
    </submittedName>
</protein>
<evidence type="ECO:0000313" key="4">
    <source>
        <dbReference type="Proteomes" id="UP001165160"/>
    </source>
</evidence>
<dbReference type="EMBL" id="BRXX01000281">
    <property type="protein sequence ID" value="GMI02362.1"/>
    <property type="molecule type" value="Genomic_DNA"/>
</dbReference>
<dbReference type="Proteomes" id="UP001165160">
    <property type="component" value="Unassembled WGS sequence"/>
</dbReference>
<evidence type="ECO:0000256" key="1">
    <source>
        <dbReference type="SAM" id="MobiDB-lite"/>
    </source>
</evidence>
<evidence type="ECO:0000313" key="3">
    <source>
        <dbReference type="EMBL" id="GMI02362.1"/>
    </source>
</evidence>
<sequence>MVFYTLLQKLPKNTQVAAGTFFIFALAAYPVISKEQKKGHDLFSQEKPAAVEKTETDREKLRRHLG</sequence>
<reference evidence="4" key="1">
    <citation type="journal article" date="2023" name="Commun. Biol.">
        <title>Genome analysis of Parmales, the sister group of diatoms, reveals the evolutionary specialization of diatoms from phago-mixotrophs to photoautotrophs.</title>
        <authorList>
            <person name="Ban H."/>
            <person name="Sato S."/>
            <person name="Yoshikawa S."/>
            <person name="Yamada K."/>
            <person name="Nakamura Y."/>
            <person name="Ichinomiya M."/>
            <person name="Sato N."/>
            <person name="Blanc-Mathieu R."/>
            <person name="Endo H."/>
            <person name="Kuwata A."/>
            <person name="Ogata H."/>
        </authorList>
    </citation>
    <scope>NUCLEOTIDE SEQUENCE [LARGE SCALE GENOMIC DNA]</scope>
    <source>
        <strain evidence="4">NIES 3699</strain>
    </source>
</reference>
<gene>
    <name evidence="3" type="ORF">TrVE_jg9030</name>
</gene>
<keyword evidence="2" id="KW-1133">Transmembrane helix</keyword>
<feature type="transmembrane region" description="Helical" evidence="2">
    <location>
        <begin position="15"/>
        <end position="32"/>
    </location>
</feature>
<evidence type="ECO:0000256" key="2">
    <source>
        <dbReference type="SAM" id="Phobius"/>
    </source>
</evidence>
<comment type="caution">
    <text evidence="3">The sequence shown here is derived from an EMBL/GenBank/DDBJ whole genome shotgun (WGS) entry which is preliminary data.</text>
</comment>
<feature type="compositionally biased region" description="Basic and acidic residues" evidence="1">
    <location>
        <begin position="43"/>
        <end position="60"/>
    </location>
</feature>